<dbReference type="GO" id="GO:0000160">
    <property type="term" value="P:phosphorelay signal transduction system"/>
    <property type="evidence" value="ECO:0007669"/>
    <property type="project" value="InterPro"/>
</dbReference>
<keyword evidence="1 4" id="KW-0238">DNA-binding</keyword>
<evidence type="ECO:0000313" key="4">
    <source>
        <dbReference type="EMBL" id="MBB5079225.1"/>
    </source>
</evidence>
<evidence type="ECO:0000256" key="1">
    <source>
        <dbReference type="ARBA" id="ARBA00023125"/>
    </source>
</evidence>
<reference evidence="4 5" key="1">
    <citation type="submission" date="2020-08" db="EMBL/GenBank/DDBJ databases">
        <title>Genomic Encyclopedia of Type Strains, Phase IV (KMG-IV): sequencing the most valuable type-strain genomes for metagenomic binning, comparative biology and taxonomic classification.</title>
        <authorList>
            <person name="Goeker M."/>
        </authorList>
    </citation>
    <scope>NUCLEOTIDE SEQUENCE [LARGE SCALE GENOMIC DNA]</scope>
    <source>
        <strain evidence="4 5">DSM 45385</strain>
    </source>
</reference>
<dbReference type="InterPro" id="IPR039420">
    <property type="entry name" value="WalR-like"/>
</dbReference>
<dbReference type="SMART" id="SM00448">
    <property type="entry name" value="REC"/>
    <property type="match status" value="1"/>
</dbReference>
<dbReference type="InterPro" id="IPR001789">
    <property type="entry name" value="Sig_transdc_resp-reg_receiver"/>
</dbReference>
<keyword evidence="5" id="KW-1185">Reference proteome</keyword>
<evidence type="ECO:0000259" key="3">
    <source>
        <dbReference type="PROSITE" id="PS50110"/>
    </source>
</evidence>
<dbReference type="InterPro" id="IPR011006">
    <property type="entry name" value="CheY-like_superfamily"/>
</dbReference>
<dbReference type="Pfam" id="PF00072">
    <property type="entry name" value="Response_reg"/>
    <property type="match status" value="1"/>
</dbReference>
<dbReference type="SUPFAM" id="SSF46894">
    <property type="entry name" value="C-terminal effector domain of the bipartite response regulators"/>
    <property type="match status" value="1"/>
</dbReference>
<dbReference type="PROSITE" id="PS50110">
    <property type="entry name" value="RESPONSE_REGULATORY"/>
    <property type="match status" value="1"/>
</dbReference>
<gene>
    <name evidence="4" type="ORF">HNR40_004711</name>
</gene>
<protein>
    <submittedName>
        <fullName evidence="4">DNA-binding NarL/FixJ family response regulator</fullName>
    </submittedName>
</protein>
<dbReference type="EMBL" id="JACHIN010000006">
    <property type="protein sequence ID" value="MBB5079225.1"/>
    <property type="molecule type" value="Genomic_DNA"/>
</dbReference>
<dbReference type="SUPFAM" id="SSF52172">
    <property type="entry name" value="CheY-like"/>
    <property type="match status" value="1"/>
</dbReference>
<comment type="caution">
    <text evidence="4">The sequence shown here is derived from an EMBL/GenBank/DDBJ whole genome shotgun (WGS) entry which is preliminary data.</text>
</comment>
<name>A0A7W8EFW7_9ACTN</name>
<accession>A0A7W8EFW7</accession>
<dbReference type="PANTHER" id="PTHR43214">
    <property type="entry name" value="TWO-COMPONENT RESPONSE REGULATOR"/>
    <property type="match status" value="1"/>
</dbReference>
<dbReference type="GO" id="GO:0006355">
    <property type="term" value="P:regulation of DNA-templated transcription"/>
    <property type="evidence" value="ECO:0007669"/>
    <property type="project" value="InterPro"/>
</dbReference>
<dbReference type="Gene3D" id="3.40.50.2300">
    <property type="match status" value="1"/>
</dbReference>
<keyword evidence="2" id="KW-0597">Phosphoprotein</keyword>
<sequence length="214" mass="22824">MIDDDRMLIDGLTAWLDGVPEVRLTACAATVAELLRTEPAPADVVLLDLLLADGSDPVQNVRTLARLHRRVLVVSVVTSGDMAVQMIDAGACGYLTKDHDLAALLAKVREVAEEGVALSPELALGWLAARDGERPVLSPQERAVLLAYASGMTLAAAARSAGVQPGTAKNYLERVKDKYRKAGRPAYTKLELATRVREDGLATGAPRTPLHRGP</sequence>
<dbReference type="Proteomes" id="UP000568380">
    <property type="component" value="Unassembled WGS sequence"/>
</dbReference>
<organism evidence="4 5">
    <name type="scientific">Nonomuraea endophytica</name>
    <dbReference type="NCBI Taxonomy" id="714136"/>
    <lineage>
        <taxon>Bacteria</taxon>
        <taxon>Bacillati</taxon>
        <taxon>Actinomycetota</taxon>
        <taxon>Actinomycetes</taxon>
        <taxon>Streptosporangiales</taxon>
        <taxon>Streptosporangiaceae</taxon>
        <taxon>Nonomuraea</taxon>
    </lineage>
</organism>
<dbReference type="RefSeq" id="WP_221340729.1">
    <property type="nucleotide sequence ID" value="NZ_JACHIN010000006.1"/>
</dbReference>
<dbReference type="GO" id="GO:0003677">
    <property type="term" value="F:DNA binding"/>
    <property type="evidence" value="ECO:0007669"/>
    <property type="project" value="UniProtKB-KW"/>
</dbReference>
<dbReference type="InterPro" id="IPR016032">
    <property type="entry name" value="Sig_transdc_resp-reg_C-effctor"/>
</dbReference>
<dbReference type="PANTHER" id="PTHR43214:SF43">
    <property type="entry name" value="TWO-COMPONENT RESPONSE REGULATOR"/>
    <property type="match status" value="1"/>
</dbReference>
<feature type="domain" description="Response regulatory" evidence="3">
    <location>
        <begin position="1"/>
        <end position="112"/>
    </location>
</feature>
<feature type="modified residue" description="4-aspartylphosphate" evidence="2">
    <location>
        <position position="48"/>
    </location>
</feature>
<dbReference type="AlphaFoldDB" id="A0A7W8EFW7"/>
<proteinExistence type="predicted"/>
<evidence type="ECO:0000313" key="5">
    <source>
        <dbReference type="Proteomes" id="UP000568380"/>
    </source>
</evidence>
<evidence type="ECO:0000256" key="2">
    <source>
        <dbReference type="PROSITE-ProRule" id="PRU00169"/>
    </source>
</evidence>